<name>A0A518GA79_9BACT</name>
<dbReference type="EMBL" id="CP036298">
    <property type="protein sequence ID" value="QDV25506.1"/>
    <property type="molecule type" value="Genomic_DNA"/>
</dbReference>
<dbReference type="PANTHER" id="PTHR31497">
    <property type="entry name" value="AUTOCRINE PROLIFERATION REPRESSOR PROTEIN A"/>
    <property type="match status" value="1"/>
</dbReference>
<proteinExistence type="predicted"/>
<feature type="chain" id="PRO_5021898749" evidence="1">
    <location>
        <begin position="36"/>
        <end position="562"/>
    </location>
</feature>
<dbReference type="InterPro" id="IPR029058">
    <property type="entry name" value="AB_hydrolase_fold"/>
</dbReference>
<evidence type="ECO:0000313" key="2">
    <source>
        <dbReference type="EMBL" id="QDV25506.1"/>
    </source>
</evidence>
<dbReference type="PANTHER" id="PTHR31497:SF0">
    <property type="entry name" value="AUTOCRINE PROLIFERATION REPRESSOR PROTEIN A"/>
    <property type="match status" value="1"/>
</dbReference>
<dbReference type="RefSeq" id="WP_145080665.1">
    <property type="nucleotide sequence ID" value="NZ_CP036298.1"/>
</dbReference>
<feature type="signal peptide" evidence="1">
    <location>
        <begin position="1"/>
        <end position="35"/>
    </location>
</feature>
<organism evidence="2 3">
    <name type="scientific">Aureliella helgolandensis</name>
    <dbReference type="NCBI Taxonomy" id="2527968"/>
    <lineage>
        <taxon>Bacteria</taxon>
        <taxon>Pseudomonadati</taxon>
        <taxon>Planctomycetota</taxon>
        <taxon>Planctomycetia</taxon>
        <taxon>Pirellulales</taxon>
        <taxon>Pirellulaceae</taxon>
        <taxon>Aureliella</taxon>
    </lineage>
</organism>
<dbReference type="SUPFAM" id="SSF53474">
    <property type="entry name" value="alpha/beta-Hydrolases"/>
    <property type="match status" value="1"/>
</dbReference>
<dbReference type="OrthoDB" id="8950502at2"/>
<accession>A0A518GA79</accession>
<dbReference type="Pfam" id="PF10142">
    <property type="entry name" value="PhoPQ_related"/>
    <property type="match status" value="1"/>
</dbReference>
<reference evidence="2 3" key="1">
    <citation type="submission" date="2019-02" db="EMBL/GenBank/DDBJ databases">
        <title>Deep-cultivation of Planctomycetes and their phenomic and genomic characterization uncovers novel biology.</title>
        <authorList>
            <person name="Wiegand S."/>
            <person name="Jogler M."/>
            <person name="Boedeker C."/>
            <person name="Pinto D."/>
            <person name="Vollmers J."/>
            <person name="Rivas-Marin E."/>
            <person name="Kohn T."/>
            <person name="Peeters S.H."/>
            <person name="Heuer A."/>
            <person name="Rast P."/>
            <person name="Oberbeckmann S."/>
            <person name="Bunk B."/>
            <person name="Jeske O."/>
            <person name="Meyerdierks A."/>
            <person name="Storesund J.E."/>
            <person name="Kallscheuer N."/>
            <person name="Luecker S."/>
            <person name="Lage O.M."/>
            <person name="Pohl T."/>
            <person name="Merkel B.J."/>
            <person name="Hornburger P."/>
            <person name="Mueller R.-W."/>
            <person name="Bruemmer F."/>
            <person name="Labrenz M."/>
            <person name="Spormann A.M."/>
            <person name="Op den Camp H."/>
            <person name="Overmann J."/>
            <person name="Amann R."/>
            <person name="Jetten M.S.M."/>
            <person name="Mascher T."/>
            <person name="Medema M.H."/>
            <person name="Devos D.P."/>
            <person name="Kaster A.-K."/>
            <person name="Ovreas L."/>
            <person name="Rohde M."/>
            <person name="Galperin M.Y."/>
            <person name="Jogler C."/>
        </authorList>
    </citation>
    <scope>NUCLEOTIDE SEQUENCE [LARGE SCALE GENOMIC DNA]</scope>
    <source>
        <strain evidence="2 3">Q31a</strain>
    </source>
</reference>
<dbReference type="InterPro" id="IPR009199">
    <property type="entry name" value="PhoPQ-act_pathogen-rel_PqaA"/>
</dbReference>
<dbReference type="AlphaFoldDB" id="A0A518GA79"/>
<sequence precursor="true">MKTAQSAWPQILRQQRLCLCLAPLLLLQLFQHASAQEHQPRPTAIDRYVHQPDDAFRWKIVSSELRDGIHIVVVDMVSQRWLTAEQVDRTEWQHWVTLAIPEKPISNIGLLKIGGGKNGGDPPTAPSQEILQIAKATQTVVAELKMVPNQPLIFHGDGVPRSEDDLIGYTWDQYLKTGEPNWLARNAMIKSAVRAMDTMTAVTAEVAAGHELNQFVVAGGSKRGWTTWLTGAMDKRVVAIVPIVIDVLNTDKSMRHHFAAYGYWAPAIANYVQHHIMERIGDPRLAEAYRLIDPYYYRDRLTMPKLILNAAGDQFFLPDSSQFYWGDLQGEKHLRYVPNTDHGMDDSDAMQSLIAFYSMIVHDRPRPEYSWKNLEDGTTQVTTSTKPLEVRLWQAHNPVARDFRLETLGKEYTSQVLEAQPDGTYLASLPQPASGWTAYFVELTFDSGSPFPIKLTTNVQVTPNTLPYSHRDPAGVPSVTLKCELPTEADARRLLGQVDEPFKVHFGVEDLMTQQVGTTVYLNWMPNGFKSEVEAAMAWLASQKCQRINIQLEAGRHITATR</sequence>
<gene>
    <name evidence="2" type="ORF">Q31a_38320</name>
</gene>
<protein>
    <submittedName>
        <fullName evidence="2">PhoPQ-activated pathogenicity-related protein</fullName>
    </submittedName>
</protein>
<evidence type="ECO:0000256" key="1">
    <source>
        <dbReference type="SAM" id="SignalP"/>
    </source>
</evidence>
<keyword evidence="3" id="KW-1185">Reference proteome</keyword>
<evidence type="ECO:0000313" key="3">
    <source>
        <dbReference type="Proteomes" id="UP000318017"/>
    </source>
</evidence>
<keyword evidence="1" id="KW-0732">Signal</keyword>
<dbReference type="Gene3D" id="3.40.50.1820">
    <property type="entry name" value="alpha/beta hydrolase"/>
    <property type="match status" value="1"/>
</dbReference>
<dbReference type="Proteomes" id="UP000318017">
    <property type="component" value="Chromosome"/>
</dbReference>
<dbReference type="KEGG" id="ahel:Q31a_38320"/>